<sequence length="139" mass="15303">MRDRYGLDGTGITIGILSDSFATAKTFDASNNLDTYATNIADGYLPCNVNVLKDYAKPDTTDEGRALLQIVHAVAPGANLAFHTSLSNFKLRTSRQRRETIKSIVLPFGEYLTAFESKFLRIVNSAGLLYNSNFGCKQK</sequence>
<gene>
    <name evidence="1" type="ORF">NIES4072_25990</name>
</gene>
<evidence type="ECO:0000313" key="2">
    <source>
        <dbReference type="Proteomes" id="UP000245124"/>
    </source>
</evidence>
<organism evidence="1 2">
    <name type="scientific">Nostoc commune NIES-4072</name>
    <dbReference type="NCBI Taxonomy" id="2005467"/>
    <lineage>
        <taxon>Bacteria</taxon>
        <taxon>Bacillati</taxon>
        <taxon>Cyanobacteriota</taxon>
        <taxon>Cyanophyceae</taxon>
        <taxon>Nostocales</taxon>
        <taxon>Nostocaceae</taxon>
        <taxon>Nostoc</taxon>
    </lineage>
</organism>
<dbReference type="OrthoDB" id="9813435at2"/>
<dbReference type="AlphaFoldDB" id="A0A2R5FTC6"/>
<dbReference type="EMBL" id="BDUD01000001">
    <property type="protein sequence ID" value="GBG18934.1"/>
    <property type="molecule type" value="Genomic_DNA"/>
</dbReference>
<protein>
    <submittedName>
        <fullName evidence="1">Uncharacterized protein</fullName>
    </submittedName>
</protein>
<name>A0A2R5FTC6_NOSCO</name>
<keyword evidence="2" id="KW-1185">Reference proteome</keyword>
<dbReference type="RefSeq" id="WP_109008834.1">
    <property type="nucleotide sequence ID" value="NZ_BDUD01000001.1"/>
</dbReference>
<proteinExistence type="predicted"/>
<dbReference type="Proteomes" id="UP000245124">
    <property type="component" value="Unassembled WGS sequence"/>
</dbReference>
<accession>A0A2R5FTC6</accession>
<comment type="caution">
    <text evidence="1">The sequence shown here is derived from an EMBL/GenBank/DDBJ whole genome shotgun (WGS) entry which is preliminary data.</text>
</comment>
<reference evidence="1 2" key="1">
    <citation type="submission" date="2017-06" db="EMBL/GenBank/DDBJ databases">
        <title>Genome sequencing of cyanobaciteial culture collection at National Institute for Environmental Studies (NIES).</title>
        <authorList>
            <person name="Hirose Y."/>
            <person name="Shimura Y."/>
            <person name="Fujisawa T."/>
            <person name="Nakamura Y."/>
            <person name="Kawachi M."/>
        </authorList>
    </citation>
    <scope>NUCLEOTIDE SEQUENCE [LARGE SCALE GENOMIC DNA]</scope>
    <source>
        <strain evidence="1 2">NIES-4072</strain>
    </source>
</reference>
<evidence type="ECO:0000313" key="1">
    <source>
        <dbReference type="EMBL" id="GBG18934.1"/>
    </source>
</evidence>